<name>A0A1K1P1T3_RUMFL</name>
<organism evidence="2 3">
    <name type="scientific">Ruminococcus flavefaciens</name>
    <dbReference type="NCBI Taxonomy" id="1265"/>
    <lineage>
        <taxon>Bacteria</taxon>
        <taxon>Bacillati</taxon>
        <taxon>Bacillota</taxon>
        <taxon>Clostridia</taxon>
        <taxon>Eubacteriales</taxon>
        <taxon>Oscillospiraceae</taxon>
        <taxon>Ruminococcus</taxon>
    </lineage>
</organism>
<keyword evidence="1" id="KW-1133">Transmembrane helix</keyword>
<dbReference type="Proteomes" id="UP000183461">
    <property type="component" value="Unassembled WGS sequence"/>
</dbReference>
<accession>A0A1K1P1T3</accession>
<dbReference type="InterPro" id="IPR019235">
    <property type="entry name" value="DUF2178_TM"/>
</dbReference>
<feature type="transmembrane region" description="Helical" evidence="1">
    <location>
        <begin position="117"/>
        <end position="137"/>
    </location>
</feature>
<dbReference type="AlphaFoldDB" id="A0A1K1P1T3"/>
<protein>
    <recommendedName>
        <fullName evidence="4">DUF2178 domain-containing protein</fullName>
    </recommendedName>
</protein>
<evidence type="ECO:0008006" key="4">
    <source>
        <dbReference type="Google" id="ProtNLM"/>
    </source>
</evidence>
<dbReference type="RefSeq" id="WP_072300615.1">
    <property type="nucleotide sequence ID" value="NZ_FPIP01000006.1"/>
</dbReference>
<feature type="transmembrane region" description="Helical" evidence="1">
    <location>
        <begin position="12"/>
        <end position="33"/>
    </location>
</feature>
<evidence type="ECO:0000256" key="1">
    <source>
        <dbReference type="SAM" id="Phobius"/>
    </source>
</evidence>
<feature type="transmembrane region" description="Helical" evidence="1">
    <location>
        <begin position="39"/>
        <end position="58"/>
    </location>
</feature>
<dbReference type="Pfam" id="PF09946">
    <property type="entry name" value="DUF2178"/>
    <property type="match status" value="1"/>
</dbReference>
<evidence type="ECO:0000313" key="3">
    <source>
        <dbReference type="Proteomes" id="UP000183461"/>
    </source>
</evidence>
<feature type="transmembrane region" description="Helical" evidence="1">
    <location>
        <begin position="92"/>
        <end position="111"/>
    </location>
</feature>
<keyword evidence="1" id="KW-0812">Transmembrane</keyword>
<reference evidence="2 3" key="1">
    <citation type="submission" date="2016-11" db="EMBL/GenBank/DDBJ databases">
        <authorList>
            <person name="Jaros S."/>
            <person name="Januszkiewicz K."/>
            <person name="Wedrychowicz H."/>
        </authorList>
    </citation>
    <scope>NUCLEOTIDE SEQUENCE [LARGE SCALE GENOMIC DNA]</scope>
    <source>
        <strain evidence="2 3">YL228</strain>
    </source>
</reference>
<sequence length="141" mass="16160">MEKFKKQLVTSNCIYWLFILLSIIGAVLVVVFSPNHRDGNGTIGFFAAMIAISVINIHRNRKALKNEKLLKEMYINSVDERKKQILLQASKTSFFIILASMLIASIVFRFISMTVSIVLTCCMMFILIVYFAVTAYYNKKM</sequence>
<gene>
    <name evidence="2" type="ORF">SAMN02910280_2362</name>
</gene>
<evidence type="ECO:0000313" key="2">
    <source>
        <dbReference type="EMBL" id="SFW40622.1"/>
    </source>
</evidence>
<keyword evidence="1" id="KW-0472">Membrane</keyword>
<proteinExistence type="predicted"/>
<dbReference type="EMBL" id="FPIP01000006">
    <property type="protein sequence ID" value="SFW40622.1"/>
    <property type="molecule type" value="Genomic_DNA"/>
</dbReference>